<sequence>YQFLRSINIPCVRTTAPQSTILLAYHQIEKKYIESYNRNKETVVIDIKVDFPKAYEGDGYRQYFQVCNKNKAAETIYLFAAKIDAAIVEAFNDRFLIFTTNESLKKETGESFDKLYLFDQVRDVNIKNIHIGIGYGDTMAEAQDNAETGRVEAEKVGENTAFIVSGKGKMSARIKLTRAEKGGTESMQEDFMYKLSKDTGISTASLWKIYRGVKYFNGRDITSKGLATVCEMSKRNMDRLILKLEKAGACEVVGERVEGKTGRPTRIIRFLNF</sequence>
<dbReference type="Gene3D" id="3.30.70.270">
    <property type="match status" value="1"/>
</dbReference>
<feature type="non-terminal residue" evidence="1">
    <location>
        <position position="1"/>
    </location>
</feature>
<comment type="caution">
    <text evidence="1">The sequence shown here is derived from an EMBL/GenBank/DDBJ whole genome shotgun (WGS) entry which is preliminary data.</text>
</comment>
<organism evidence="1 2">
    <name type="scientific">Candidatus Allocopromorpha excrementigallinarum</name>
    <dbReference type="NCBI Taxonomy" id="2840742"/>
    <lineage>
        <taxon>Bacteria</taxon>
        <taxon>Bacillati</taxon>
        <taxon>Bacillota</taxon>
        <taxon>Clostridia</taxon>
        <taxon>Eubacteriales</taxon>
        <taxon>Eubacteriaceae</taxon>
        <taxon>Eubacteriaceae incertae sedis</taxon>
        <taxon>Candidatus Allocopromorpha</taxon>
    </lineage>
</organism>
<dbReference type="Proteomes" id="UP000824090">
    <property type="component" value="Unassembled WGS sequence"/>
</dbReference>
<dbReference type="InterPro" id="IPR043128">
    <property type="entry name" value="Rev_trsase/Diguanyl_cyclase"/>
</dbReference>
<name>A0A9D1HZY9_9FIRM</name>
<reference evidence="1" key="1">
    <citation type="submission" date="2020-10" db="EMBL/GenBank/DDBJ databases">
        <authorList>
            <person name="Gilroy R."/>
        </authorList>
    </citation>
    <scope>NUCLEOTIDE SEQUENCE</scope>
    <source>
        <strain evidence="1">ChiHcec3-6078</strain>
    </source>
</reference>
<dbReference type="AlphaFoldDB" id="A0A9D1HZY9"/>
<gene>
    <name evidence="1" type="ORF">IAC50_02865</name>
</gene>
<reference evidence="1" key="2">
    <citation type="journal article" date="2021" name="PeerJ">
        <title>Extensive microbial diversity within the chicken gut microbiome revealed by metagenomics and culture.</title>
        <authorList>
            <person name="Gilroy R."/>
            <person name="Ravi A."/>
            <person name="Getino M."/>
            <person name="Pursley I."/>
            <person name="Horton D.L."/>
            <person name="Alikhan N.F."/>
            <person name="Baker D."/>
            <person name="Gharbi K."/>
            <person name="Hall N."/>
            <person name="Watson M."/>
            <person name="Adriaenssens E.M."/>
            <person name="Foster-Nyarko E."/>
            <person name="Jarju S."/>
            <person name="Secka A."/>
            <person name="Antonio M."/>
            <person name="Oren A."/>
            <person name="Chaudhuri R.R."/>
            <person name="La Ragione R."/>
            <person name="Hildebrand F."/>
            <person name="Pallen M.J."/>
        </authorList>
    </citation>
    <scope>NUCLEOTIDE SEQUENCE</scope>
    <source>
        <strain evidence="1">ChiHcec3-6078</strain>
    </source>
</reference>
<accession>A0A9D1HZY9</accession>
<dbReference type="EMBL" id="DVMP01000059">
    <property type="protein sequence ID" value="HIU25427.1"/>
    <property type="molecule type" value="Genomic_DNA"/>
</dbReference>
<evidence type="ECO:0000313" key="1">
    <source>
        <dbReference type="EMBL" id="HIU25427.1"/>
    </source>
</evidence>
<protein>
    <submittedName>
        <fullName evidence="1">Uncharacterized protein</fullName>
    </submittedName>
</protein>
<evidence type="ECO:0000313" key="2">
    <source>
        <dbReference type="Proteomes" id="UP000824090"/>
    </source>
</evidence>
<proteinExistence type="predicted"/>